<name>A0A0G4IFC0_9ALVE</name>
<dbReference type="VEuPathDB" id="CryptoDB:Cvel_2473"/>
<gene>
    <name evidence="1" type="ORF">Cvel_2473</name>
</gene>
<sequence>MGCASSAAQRVIIEGPKMLDDLVHACAGSALGKGDEVATTVYSGIYRRVSVENAWHQGKIQRDEKDTSKLQWVNQAGVQWSLTVDESNNRLCTSTDCPYNPTGTDDSKHFELLKTDEEEGFTFQGDRMIRVKAFEWTQIPEQTVGLRIVSLNICPLAGVYQREPVENGWHTVEVHPGGGEFEFEWVTSAGPRWTLALDWEGSENNFFKVAQRDKEQHEGEHFRIEADGKGGASALVRHGERYTWQEDLPVIKESPAGRFFKGKEPPTRKVMLAVNTFKTAFDALVEGRGTPGGPDYASILQTLENYWSTVGPAGTREAYGYYSANGVHLGIPVCYYSLRMMTDTCRLHVEGLPPIPSGVSRDGGPRKLKLGIVVVRELKGIMPATEGDRDANKGSPVTRTAHPAVLPSGEGGLPLVFAESLPVFQEYLKAVSNGTIELLPEVVVVDGPFEGVVREGNGCGMKDAGSVAKELPKTFRQTTDFAWVLYPDFRPSWENRNGKEWVTGGMGVNWNGGPMFISDDLWVVRKPSHLGQGEWTSLERQAYIPQWLQHEFMHHLQLRAYKECGLEGEKNHEWFDRSWWEKFPDFEGGNEPDYYHEGMFKRIRKAEGEPMWQRLTYGNPPLTASALKSLIEGGAFAGYYEAYIGCKIQNDWHRVTLETVSSSEMKWKNKAGMAWKITITQSEKNGEAELMCHSSYGTHIITPRLDDTGRKVTGVLFRNEFYKKVGVNLKDFAELALAFSFFIQVF</sequence>
<dbReference type="AlphaFoldDB" id="A0A0G4IFC0"/>
<organism evidence="1">
    <name type="scientific">Chromera velia CCMP2878</name>
    <dbReference type="NCBI Taxonomy" id="1169474"/>
    <lineage>
        <taxon>Eukaryota</taxon>
        <taxon>Sar</taxon>
        <taxon>Alveolata</taxon>
        <taxon>Colpodellida</taxon>
        <taxon>Chromeraceae</taxon>
        <taxon>Chromera</taxon>
    </lineage>
</organism>
<evidence type="ECO:0000313" key="1">
    <source>
        <dbReference type="EMBL" id="CEM55994.1"/>
    </source>
</evidence>
<reference evidence="1" key="1">
    <citation type="submission" date="2014-11" db="EMBL/GenBank/DDBJ databases">
        <authorList>
            <person name="Otto D Thomas"/>
            <person name="Naeem Raeece"/>
        </authorList>
    </citation>
    <scope>NUCLEOTIDE SEQUENCE</scope>
</reference>
<protein>
    <submittedName>
        <fullName evidence="1">Uncharacterized protein</fullName>
    </submittedName>
</protein>
<accession>A0A0G4IFC0</accession>
<proteinExistence type="predicted"/>
<dbReference type="EMBL" id="CDMZ01005931">
    <property type="protein sequence ID" value="CEM55994.1"/>
    <property type="molecule type" value="Genomic_DNA"/>
</dbReference>